<feature type="compositionally biased region" description="Low complexity" evidence="1">
    <location>
        <begin position="17"/>
        <end position="29"/>
    </location>
</feature>
<dbReference type="GO" id="GO:0031106">
    <property type="term" value="P:septin ring organization"/>
    <property type="evidence" value="ECO:0007669"/>
    <property type="project" value="TreeGrafter"/>
</dbReference>
<feature type="domain" description="Anillin homology" evidence="2">
    <location>
        <begin position="89"/>
        <end position="241"/>
    </location>
</feature>
<feature type="region of interest" description="Disordered" evidence="1">
    <location>
        <begin position="1"/>
        <end position="46"/>
    </location>
</feature>
<dbReference type="InterPro" id="IPR051364">
    <property type="entry name" value="Cytokinesis/Rho-signaling"/>
</dbReference>
<accession>A0A4U1EKN4</accession>
<dbReference type="GO" id="GO:0000281">
    <property type="term" value="P:mitotic cytokinesis"/>
    <property type="evidence" value="ECO:0007669"/>
    <property type="project" value="TreeGrafter"/>
</dbReference>
<proteinExistence type="predicted"/>
<dbReference type="GO" id="GO:0000915">
    <property type="term" value="P:actomyosin contractile ring assembly"/>
    <property type="evidence" value="ECO:0007669"/>
    <property type="project" value="TreeGrafter"/>
</dbReference>
<gene>
    <name evidence="3" type="ORF">EI555_015775</name>
</gene>
<name>A0A4U1EKN4_MONMO</name>
<sequence>TTGAGSPRPAALPWRWSSNAAAAGSASSATHRRTQSQRTLHHETQMREGARQLPSVLVCNSRTPGYTGELQRRKDTQVLSGPPAERSPCRSQVCISDLRIPLMWKDTKDFKNEGDLHRRAVFLLLQIGECTQDTEMILVDRTLTAIPFHNKVLFAEAGPDSELRLELYGACVEEEGALAGAPKRLATELSSSLGCSSGRRVRASLETIRGSGSSPILLPTPASGGRYHLLAHTTLTLAAVQDGLHTHDLSLTSHEENPAWLPLEGSVCCHLVAQPFYMTQPTASGTRRAQQAGELQDWVQAHGVLRGTNSCCHRQPEDTDTGEEPLFTVVINKETQVGAGELDQAVGRPFTLSISNQYGEDEVTHTLQAESRGALQSWTEALWQLFFDVSQWKQCRDEIMKIETPAPRKPLQVLANQSSWYHEMVTAIEPLDDITAVTDSLAQLEGTRLETPPDCPAWPLLACFSGPNPSPDPFPALEETPNGLPGCCPRDHSPGASRSVAPLPLKWSPQSRGLCSKGPPHTWLQSPV</sequence>
<dbReference type="Pfam" id="PF08174">
    <property type="entry name" value="Anillin"/>
    <property type="match status" value="1"/>
</dbReference>
<organism evidence="3 4">
    <name type="scientific">Monodon monoceros</name>
    <name type="common">Narwhal</name>
    <name type="synonym">Ceratodon monodon</name>
    <dbReference type="NCBI Taxonomy" id="40151"/>
    <lineage>
        <taxon>Eukaryota</taxon>
        <taxon>Metazoa</taxon>
        <taxon>Chordata</taxon>
        <taxon>Craniata</taxon>
        <taxon>Vertebrata</taxon>
        <taxon>Euteleostomi</taxon>
        <taxon>Mammalia</taxon>
        <taxon>Eutheria</taxon>
        <taxon>Laurasiatheria</taxon>
        <taxon>Artiodactyla</taxon>
        <taxon>Whippomorpha</taxon>
        <taxon>Cetacea</taxon>
        <taxon>Odontoceti</taxon>
        <taxon>Monodontidae</taxon>
        <taxon>Monodon</taxon>
    </lineage>
</organism>
<dbReference type="PANTHER" id="PTHR21538">
    <property type="entry name" value="ANILLIN/RHOTEKIN RTKN"/>
    <property type="match status" value="1"/>
</dbReference>
<dbReference type="InterPro" id="IPR012966">
    <property type="entry name" value="AHD"/>
</dbReference>
<dbReference type="PANTHER" id="PTHR21538:SF19">
    <property type="entry name" value="RHOTEKIN"/>
    <property type="match status" value="1"/>
</dbReference>
<dbReference type="Proteomes" id="UP000308365">
    <property type="component" value="Unassembled WGS sequence"/>
</dbReference>
<evidence type="ECO:0000259" key="2">
    <source>
        <dbReference type="Pfam" id="PF08174"/>
    </source>
</evidence>
<evidence type="ECO:0000313" key="3">
    <source>
        <dbReference type="EMBL" id="TKC36808.1"/>
    </source>
</evidence>
<evidence type="ECO:0000256" key="1">
    <source>
        <dbReference type="SAM" id="MobiDB-lite"/>
    </source>
</evidence>
<dbReference type="SUPFAM" id="SSF50729">
    <property type="entry name" value="PH domain-like"/>
    <property type="match status" value="1"/>
</dbReference>
<feature type="non-terminal residue" evidence="3">
    <location>
        <position position="1"/>
    </location>
</feature>
<protein>
    <recommendedName>
        <fullName evidence="2">Anillin homology domain-containing protein</fullName>
    </recommendedName>
</protein>
<dbReference type="AlphaFoldDB" id="A0A4U1EKN4"/>
<evidence type="ECO:0000313" key="4">
    <source>
        <dbReference type="Proteomes" id="UP000308365"/>
    </source>
</evidence>
<comment type="caution">
    <text evidence="3">The sequence shown here is derived from an EMBL/GenBank/DDBJ whole genome shotgun (WGS) entry which is preliminary data.</text>
</comment>
<dbReference type="EMBL" id="RWIC01001242">
    <property type="protein sequence ID" value="TKC36808.1"/>
    <property type="molecule type" value="Genomic_DNA"/>
</dbReference>
<reference evidence="4" key="1">
    <citation type="journal article" date="2019" name="IScience">
        <title>Narwhal Genome Reveals Long-Term Low Genetic Diversity despite Current Large Abundance Size.</title>
        <authorList>
            <person name="Westbury M.V."/>
            <person name="Petersen B."/>
            <person name="Garde E."/>
            <person name="Heide-Jorgensen M.P."/>
            <person name="Lorenzen E.D."/>
        </authorList>
    </citation>
    <scope>NUCLEOTIDE SEQUENCE [LARGE SCALE GENOMIC DNA]</scope>
</reference>
<dbReference type="GO" id="GO:0005826">
    <property type="term" value="C:actomyosin contractile ring"/>
    <property type="evidence" value="ECO:0007669"/>
    <property type="project" value="TreeGrafter"/>
</dbReference>
<dbReference type="GO" id="GO:0005095">
    <property type="term" value="F:GTPase inhibitor activity"/>
    <property type="evidence" value="ECO:0007669"/>
    <property type="project" value="TreeGrafter"/>
</dbReference>